<keyword evidence="5 11" id="KW-0812">Transmembrane</keyword>
<evidence type="ECO:0000256" key="3">
    <source>
        <dbReference type="ARBA" id="ARBA00022452"/>
    </source>
</evidence>
<dbReference type="Pfam" id="PF07715">
    <property type="entry name" value="Plug"/>
    <property type="match status" value="1"/>
</dbReference>
<keyword evidence="2 11" id="KW-0813">Transport</keyword>
<sequence>MTILMNMKRLFLSTFFMLSALVSFAQQVFTAKGVVVDETGETVIGATVKVIGDSKLITATDTEGNFSLDKVKEGSKLEVSYVGMKTFVGVAKPTMKITLINDNSALDEVVVTAFGEQKRSAFTGSAAIVDSKKIEHKQVNNVMSSLKGEAAGVQIVDNSGEPGSTPSIRVRGFSSISAGQSPLIIVDGAPYDGGWNNLNPADVASVTVLKDASSTALYGARGANGVIMVTTKHAQMGNARISVDMRWGANSRIKRDYETIKDPKLYYETYYKALYNYQLNGLGLTPAQAVAAANEQLISPGSAGGLGYPIFTVPNGEQLIGEDGRMNPHATLGRVIEHDGKQYTILPDDWQGLGFRTGLRKEYNLNLTGGSDKMQYYLSLGYLSNEGVVYNSDFDRITVRAKADYEAKKWLKVGTNINFARSKYHVIPSDDSGLFYQLNAVAPIYPAFIRDGQGNIMTDDNGVMYDYGNGSVIGLRRPILSNINPLQENTLNTNSSQVNMYSLYGYANIMPLEGLKITLNGTVTTNNSRGTETKQPFYGYSHTAYPTGFVSRTSDQTYSYNFQQLINYNHDFGHHHMELLFGHEFYRYRYENLWGNKIGMASYFTNQTLSGAIKMDSTGETDNSEYESEGFFFRGQYDYDQKYFGSLSYRRDASSCFDPDHRWGNFYSFGGAWTITKEKFMKPYHWLNMLKLKASFGQQGNDKIGDFHYIDTYSIVNTNNKVGLVLSEKGNPNITWETNNNFNAGFDFELLNSRLRGSVEYFYKKTTDMLCFVFAPYSAGYKGMYDNIGDMVNQGVEIDLSATVLKTKNISWDVNVNATTYKNKIIKLADPLKADLIVDGHPGYSSGDKLYAEGLPIYNWYIPRYAGVSDKGKSLWYYTDTDGILKTTDVYGNASYYSCGSPHPDVYGGFGTTFNAYGFDFSISFAYSLGGKSYDYGYAGTMDVPSGTLGGTSLHQDVLKAWSADNPNSNIPRWQYDDPSVTSQSDRFLTSGSYLTLQNINLGYTLPKLWVSRIGLENVRLYVAADNVYFWSKRKGFDPRGSFSGSSSTTIYSPTRTVSGGIKLTF</sequence>
<dbReference type="Pfam" id="PF13715">
    <property type="entry name" value="CarbopepD_reg_2"/>
    <property type="match status" value="1"/>
</dbReference>
<evidence type="ECO:0000256" key="8">
    <source>
        <dbReference type="ARBA" id="ARBA00023077"/>
    </source>
</evidence>
<gene>
    <name evidence="14" type="ORF">SAMN05444364_11638</name>
</gene>
<dbReference type="InterPro" id="IPR037066">
    <property type="entry name" value="Plug_dom_sf"/>
</dbReference>
<dbReference type="Gene3D" id="2.40.170.20">
    <property type="entry name" value="TonB-dependent receptor, beta-barrel domain"/>
    <property type="match status" value="1"/>
</dbReference>
<evidence type="ECO:0000256" key="4">
    <source>
        <dbReference type="ARBA" id="ARBA00022496"/>
    </source>
</evidence>
<keyword evidence="15" id="KW-1185">Reference proteome</keyword>
<feature type="domain" description="TonB-dependent receptor plug" evidence="13">
    <location>
        <begin position="122"/>
        <end position="226"/>
    </location>
</feature>
<evidence type="ECO:0000256" key="7">
    <source>
        <dbReference type="ARBA" id="ARBA00023065"/>
    </source>
</evidence>
<feature type="chain" id="PRO_5043634615" evidence="12">
    <location>
        <begin position="26"/>
        <end position="1066"/>
    </location>
</feature>
<name>A0AAX2F4N4_9BACT</name>
<protein>
    <submittedName>
        <fullName evidence="14">TonB-linked outer membrane protein, SusC/RagA family</fullName>
    </submittedName>
</protein>
<keyword evidence="7" id="KW-0406">Ion transport</keyword>
<evidence type="ECO:0000256" key="12">
    <source>
        <dbReference type="SAM" id="SignalP"/>
    </source>
</evidence>
<evidence type="ECO:0000256" key="1">
    <source>
        <dbReference type="ARBA" id="ARBA00004571"/>
    </source>
</evidence>
<dbReference type="InterPro" id="IPR036942">
    <property type="entry name" value="Beta-barrel_TonB_sf"/>
</dbReference>
<reference evidence="14 15" key="1">
    <citation type="submission" date="2016-11" db="EMBL/GenBank/DDBJ databases">
        <authorList>
            <person name="Varghese N."/>
            <person name="Submissions S."/>
        </authorList>
    </citation>
    <scope>NUCLEOTIDE SEQUENCE [LARGE SCALE GENOMIC DNA]</scope>
    <source>
        <strain evidence="14 15">DSM 22613</strain>
    </source>
</reference>
<accession>A0AAX2F4N4</accession>
<dbReference type="PANTHER" id="PTHR32552:SF81">
    <property type="entry name" value="TONB-DEPENDENT OUTER MEMBRANE RECEPTOR"/>
    <property type="match status" value="1"/>
</dbReference>
<organism evidence="14 15">
    <name type="scientific">Prevotella scopos JCM 17725</name>
    <dbReference type="NCBI Taxonomy" id="1236518"/>
    <lineage>
        <taxon>Bacteria</taxon>
        <taxon>Pseudomonadati</taxon>
        <taxon>Bacteroidota</taxon>
        <taxon>Bacteroidia</taxon>
        <taxon>Bacteroidales</taxon>
        <taxon>Prevotellaceae</taxon>
        <taxon>Prevotella</taxon>
    </lineage>
</organism>
<evidence type="ECO:0000313" key="15">
    <source>
        <dbReference type="Proteomes" id="UP000184105"/>
    </source>
</evidence>
<evidence type="ECO:0000259" key="13">
    <source>
        <dbReference type="Pfam" id="PF07715"/>
    </source>
</evidence>
<evidence type="ECO:0000256" key="10">
    <source>
        <dbReference type="ARBA" id="ARBA00023237"/>
    </source>
</evidence>
<proteinExistence type="inferred from homology"/>
<dbReference type="GO" id="GO:0006826">
    <property type="term" value="P:iron ion transport"/>
    <property type="evidence" value="ECO:0007669"/>
    <property type="project" value="UniProtKB-KW"/>
</dbReference>
<keyword evidence="10 11" id="KW-0998">Cell outer membrane</keyword>
<keyword evidence="9 11" id="KW-0472">Membrane</keyword>
<dbReference type="Gene3D" id="2.170.130.10">
    <property type="entry name" value="TonB-dependent receptor, plug domain"/>
    <property type="match status" value="1"/>
</dbReference>
<comment type="similarity">
    <text evidence="11">Belongs to the TonB-dependent receptor family.</text>
</comment>
<dbReference type="AlphaFoldDB" id="A0AAX2F4N4"/>
<dbReference type="PANTHER" id="PTHR32552">
    <property type="entry name" value="FERRICHROME IRON RECEPTOR-RELATED"/>
    <property type="match status" value="1"/>
</dbReference>
<dbReference type="InterPro" id="IPR008969">
    <property type="entry name" value="CarboxyPept-like_regulatory"/>
</dbReference>
<dbReference type="InterPro" id="IPR039426">
    <property type="entry name" value="TonB-dep_rcpt-like"/>
</dbReference>
<keyword evidence="6" id="KW-0408">Iron</keyword>
<keyword evidence="8" id="KW-0798">TonB box</keyword>
<dbReference type="NCBIfam" id="TIGR04057">
    <property type="entry name" value="SusC_RagA_signa"/>
    <property type="match status" value="1"/>
</dbReference>
<dbReference type="NCBIfam" id="TIGR04056">
    <property type="entry name" value="OMP_RagA_SusC"/>
    <property type="match status" value="1"/>
</dbReference>
<comment type="subcellular location">
    <subcellularLocation>
        <location evidence="1 11">Cell outer membrane</location>
        <topology evidence="1 11">Multi-pass membrane protein</topology>
    </subcellularLocation>
</comment>
<dbReference type="InterPro" id="IPR023997">
    <property type="entry name" value="TonB-dep_OMP_SusC/RagA_CS"/>
</dbReference>
<evidence type="ECO:0000256" key="2">
    <source>
        <dbReference type="ARBA" id="ARBA00022448"/>
    </source>
</evidence>
<feature type="signal peptide" evidence="12">
    <location>
        <begin position="1"/>
        <end position="25"/>
    </location>
</feature>
<comment type="caution">
    <text evidence="14">The sequence shown here is derived from an EMBL/GenBank/DDBJ whole genome shotgun (WGS) entry which is preliminary data.</text>
</comment>
<dbReference type="Gene3D" id="2.60.40.1120">
    <property type="entry name" value="Carboxypeptidase-like, regulatory domain"/>
    <property type="match status" value="1"/>
</dbReference>
<dbReference type="SUPFAM" id="SSF56935">
    <property type="entry name" value="Porins"/>
    <property type="match status" value="1"/>
</dbReference>
<evidence type="ECO:0000256" key="5">
    <source>
        <dbReference type="ARBA" id="ARBA00022692"/>
    </source>
</evidence>
<dbReference type="GO" id="GO:0009279">
    <property type="term" value="C:cell outer membrane"/>
    <property type="evidence" value="ECO:0007669"/>
    <property type="project" value="UniProtKB-SubCell"/>
</dbReference>
<keyword evidence="12" id="KW-0732">Signal</keyword>
<dbReference type="InterPro" id="IPR023996">
    <property type="entry name" value="TonB-dep_OMP_SusC/RagA"/>
</dbReference>
<keyword evidence="4" id="KW-0410">Iron transport</keyword>
<dbReference type="InterPro" id="IPR012910">
    <property type="entry name" value="Plug_dom"/>
</dbReference>
<dbReference type="Proteomes" id="UP000184105">
    <property type="component" value="Unassembled WGS sequence"/>
</dbReference>
<evidence type="ECO:0000313" key="14">
    <source>
        <dbReference type="EMBL" id="SHF90127.1"/>
    </source>
</evidence>
<evidence type="ECO:0000256" key="9">
    <source>
        <dbReference type="ARBA" id="ARBA00023136"/>
    </source>
</evidence>
<dbReference type="PROSITE" id="PS52016">
    <property type="entry name" value="TONB_DEPENDENT_REC_3"/>
    <property type="match status" value="1"/>
</dbReference>
<evidence type="ECO:0000256" key="11">
    <source>
        <dbReference type="PROSITE-ProRule" id="PRU01360"/>
    </source>
</evidence>
<dbReference type="EMBL" id="FQWA01000016">
    <property type="protein sequence ID" value="SHF90127.1"/>
    <property type="molecule type" value="Genomic_DNA"/>
</dbReference>
<keyword evidence="3 11" id="KW-1134">Transmembrane beta strand</keyword>
<dbReference type="SUPFAM" id="SSF49464">
    <property type="entry name" value="Carboxypeptidase regulatory domain-like"/>
    <property type="match status" value="1"/>
</dbReference>
<evidence type="ECO:0000256" key="6">
    <source>
        <dbReference type="ARBA" id="ARBA00023004"/>
    </source>
</evidence>